<protein>
    <submittedName>
        <fullName evidence="2">DUF3870 domain-containing protein</fullName>
    </submittedName>
</protein>
<dbReference type="InterPro" id="IPR024617">
    <property type="entry name" value="DUF3870"/>
</dbReference>
<name>A0A7G6E316_THEFR</name>
<dbReference type="AlphaFoldDB" id="A0A7G6E316"/>
<feature type="domain" description="DUF3870" evidence="1">
    <location>
        <begin position="16"/>
        <end position="108"/>
    </location>
</feature>
<dbReference type="Proteomes" id="UP000515847">
    <property type="component" value="Chromosome"/>
</dbReference>
<accession>A0A7G6E316</accession>
<dbReference type="Pfam" id="PF12986">
    <property type="entry name" value="DUF3870"/>
    <property type="match status" value="1"/>
</dbReference>
<keyword evidence="3" id="KW-1185">Reference proteome</keyword>
<dbReference type="EMBL" id="CP045798">
    <property type="protein sequence ID" value="QNB46470.1"/>
    <property type="molecule type" value="Genomic_DNA"/>
</dbReference>
<gene>
    <name evidence="2" type="ORF">BR63_09180</name>
</gene>
<sequence length="118" mass="13267">MRGGNIVLPSSNKNWYVVGHGKLPTDIPTAKFLDIVLIGLEIDPNTDLIVNAYCTLYTPLARNMIRKMMIGYNISSQAEEIIKQIETRFHAASQRAIIVAFKNACINYSKAKQKQLNK</sequence>
<evidence type="ECO:0000313" key="3">
    <source>
        <dbReference type="Proteomes" id="UP000515847"/>
    </source>
</evidence>
<dbReference type="KEGG" id="tfr:BR63_09180"/>
<reference evidence="2 3" key="1">
    <citation type="journal article" date="2019" name="Front. Microbiol.">
        <title>Thermoanaerosceptrum fracticalcis gen. nov. sp. nov., a Novel Fumarate-Fermenting Microorganism From a Deep Fractured Carbonate Aquifer of the US Great Basin.</title>
        <authorList>
            <person name="Hamilton-Brehm S.D."/>
            <person name="Stewart L.E."/>
            <person name="Zavarin M."/>
            <person name="Caldwell M."/>
            <person name="Lawson P.A."/>
            <person name="Onstott T.C."/>
            <person name="Grzymski J."/>
            <person name="Neveux I."/>
            <person name="Lollar B.S."/>
            <person name="Russell C.E."/>
            <person name="Moser D.P."/>
        </authorList>
    </citation>
    <scope>NUCLEOTIDE SEQUENCE [LARGE SCALE GENOMIC DNA]</scope>
    <source>
        <strain evidence="2 3">DRI-13</strain>
    </source>
</reference>
<organism evidence="2 3">
    <name type="scientific">Thermanaerosceptrum fracticalcis</name>
    <dbReference type="NCBI Taxonomy" id="1712410"/>
    <lineage>
        <taxon>Bacteria</taxon>
        <taxon>Bacillati</taxon>
        <taxon>Bacillota</taxon>
        <taxon>Clostridia</taxon>
        <taxon>Eubacteriales</taxon>
        <taxon>Peptococcaceae</taxon>
        <taxon>Thermanaerosceptrum</taxon>
    </lineage>
</organism>
<evidence type="ECO:0000313" key="2">
    <source>
        <dbReference type="EMBL" id="QNB46470.1"/>
    </source>
</evidence>
<evidence type="ECO:0000259" key="1">
    <source>
        <dbReference type="Pfam" id="PF12986"/>
    </source>
</evidence>
<proteinExistence type="predicted"/>